<dbReference type="Gene3D" id="3.30.70.270">
    <property type="match status" value="1"/>
</dbReference>
<feature type="region of interest" description="Disordered" evidence="1">
    <location>
        <begin position="683"/>
        <end position="711"/>
    </location>
</feature>
<dbReference type="PROSITE" id="PS50994">
    <property type="entry name" value="INTEGRASE"/>
    <property type="match status" value="1"/>
</dbReference>
<dbReference type="Pfam" id="PF17921">
    <property type="entry name" value="Integrase_H2C2"/>
    <property type="match status" value="1"/>
</dbReference>
<dbReference type="GO" id="GO:0003676">
    <property type="term" value="F:nucleic acid binding"/>
    <property type="evidence" value="ECO:0007669"/>
    <property type="project" value="InterPro"/>
</dbReference>
<name>A0A6L2NW51_TANCI</name>
<dbReference type="InterPro" id="IPR043128">
    <property type="entry name" value="Rev_trsase/Diguanyl_cyclase"/>
</dbReference>
<dbReference type="InterPro" id="IPR041588">
    <property type="entry name" value="Integrase_H2C2"/>
</dbReference>
<feature type="compositionally biased region" description="Low complexity" evidence="1">
    <location>
        <begin position="756"/>
        <end position="766"/>
    </location>
</feature>
<dbReference type="Gene3D" id="3.10.10.10">
    <property type="entry name" value="HIV Type 1 Reverse Transcriptase, subunit A, domain 1"/>
    <property type="match status" value="1"/>
</dbReference>
<dbReference type="InterPro" id="IPR036875">
    <property type="entry name" value="Znf_CCHC_sf"/>
</dbReference>
<dbReference type="Pfam" id="PF00078">
    <property type="entry name" value="RVT_1"/>
    <property type="match status" value="1"/>
</dbReference>
<dbReference type="Gene3D" id="3.30.420.10">
    <property type="entry name" value="Ribonuclease H-like superfamily/Ribonuclease H"/>
    <property type="match status" value="1"/>
</dbReference>
<dbReference type="PANTHER" id="PTHR37984">
    <property type="entry name" value="PROTEIN CBG26694"/>
    <property type="match status" value="1"/>
</dbReference>
<dbReference type="Gene3D" id="1.10.340.70">
    <property type="match status" value="1"/>
</dbReference>
<dbReference type="SUPFAM" id="SSF57756">
    <property type="entry name" value="Retrovirus zinc finger-like domains"/>
    <property type="match status" value="1"/>
</dbReference>
<dbReference type="InterPro" id="IPR000477">
    <property type="entry name" value="RT_dom"/>
</dbReference>
<feature type="compositionally biased region" description="Basic and acidic residues" evidence="1">
    <location>
        <begin position="683"/>
        <end position="692"/>
    </location>
</feature>
<feature type="compositionally biased region" description="Basic and acidic residues" evidence="1">
    <location>
        <begin position="632"/>
        <end position="646"/>
    </location>
</feature>
<feature type="compositionally biased region" description="Acidic residues" evidence="1">
    <location>
        <begin position="424"/>
        <end position="464"/>
    </location>
</feature>
<feature type="non-terminal residue" evidence="3">
    <location>
        <position position="1"/>
    </location>
</feature>
<dbReference type="InterPro" id="IPR012337">
    <property type="entry name" value="RNaseH-like_sf"/>
</dbReference>
<protein>
    <recommendedName>
        <fullName evidence="2">Integrase catalytic domain-containing protein</fullName>
    </recommendedName>
</protein>
<dbReference type="InterPro" id="IPR001584">
    <property type="entry name" value="Integrase_cat-core"/>
</dbReference>
<feature type="region of interest" description="Disordered" evidence="1">
    <location>
        <begin position="612"/>
        <end position="646"/>
    </location>
</feature>
<feature type="compositionally biased region" description="Basic and acidic residues" evidence="1">
    <location>
        <begin position="740"/>
        <end position="753"/>
    </location>
</feature>
<sequence>NSYRRKNSGDLDGDLIVGGKMGSCVRYASLHDKRIAMQVTLHYEEIVMQVTLHDKIIVMQVTLHYEAIVMQVMLHDKRIEIYREEVKGNLVALGNKLDYEVDALRKRQELEYKRFEEVKNMLNSLTNKGTSSVTPVEPLKTVQSRGSNRINLDMDDGTVKEKNGARNTIRTRFITRANHTEGRFFNHGYDHRMRKIKMPLFDGNDAHGWIYKAERNFEDVEALENVVEDEPHFLTEIVDNGRGGSMAGSGGGWFTKCSIVSNEGCGGGGFAVLGGKSLIKSNNGEIPDDVMGEKGGDTIYNNPLFQTLITLRPIFEVLRIGIMSQGYREPVMSDASSAVTYTSVYTDSKPCPTFFRLSAKTRAPTISRLRTGPEHPPSPVKIPYIPELEYLEYLEPFDDEAPLEDQLLPADASPIGADYPTDGGDGDDEPSNDEDDDDTDSDPDEDPEEDPEEEPFEDEENNEEKEEHLALADPFAVPIVDPVLPARDTKALEADEPTHTPGSPHIIIPFSQTRLRKVRKTIRPEPFMSASMKACIARHAALLSLPLPVPSLPLPLPSPLTTSMTDIGAPLGYRAARIRMRALLPSTSCETDILEADVPSQKRACLTTPAPGFEVRESSTAGAARQPGPTESDLRRSRVEQAELDTTIRDRPDHRRTTMLLDREAIYAREAWAGSEDRTLGRIDILEARDPEPQDGPKMSPKKRTTRATLTTTTTPTTTVTDAQLQALIDRGIVAALAERDADRSRNARDCKGRPAATNNNNNNQMAQGANARGITYFECGVQGHYKSDCPKLKNKNQGNRAGNENFMVRAYDVGTAKTKPNFNAVMGHGYDVELADEMGSFDVIISMDWLVKYHAIIVYDEKLVRVPFDDKILIFHGDGRNNGHESRLNIISCTKTQRIDNLFDQLQGSSVYSKIDLRSGYHQLRVREEVILKTAFKTRYGHYEFQVMPFGLTNTPAVFMDLMNRKLCSAPILALPEGSEDFVVYCNASIKDLPRKFLEAQTKAMKPENLKSKDMGGILIENSKDPEKPMKEKLEPCVDGTLCLNNRIWFLCYGEQRTLIMHESHKSKYYVHPGFDKMYQDMKLLYWWHNMKANIATYVSKCLTCLRVKVEHQKPFGLSVQPKIPQWKWDNITMDFVTKLPKTQSGNDTIWVVVDQLTKSAHFLPMKKTGPMEKLARLYMKEVVTRHGIPVSIICDPDPRFTSNFWKAFQKAMGTRLDMSTAYHPKTDRQSERTIQTLEDMLRYKVAPFEALYGQKCRSPICWAKVRDAQLIGPELIHETTEKIVQIKQRIQVVQDRQKSYADEKLNSRYTRPFKKKYLSDEPLAISLDEVHIDDKLRFFEEPLKVMDCEVKQLKQSHIPIIKVRWNTRRGPEFTWEQEDQFRKKYPQLFTTNAPSTNAAS</sequence>
<dbReference type="SUPFAM" id="SSF53098">
    <property type="entry name" value="Ribonuclease H-like"/>
    <property type="match status" value="1"/>
</dbReference>
<dbReference type="InterPro" id="IPR050951">
    <property type="entry name" value="Retrovirus_Pol_polyprotein"/>
</dbReference>
<comment type="caution">
    <text evidence="3">The sequence shown here is derived from an EMBL/GenBank/DDBJ whole genome shotgun (WGS) entry which is preliminary data.</text>
</comment>
<feature type="region of interest" description="Disordered" evidence="1">
    <location>
        <begin position="410"/>
        <end position="476"/>
    </location>
</feature>
<dbReference type="PANTHER" id="PTHR37984:SF5">
    <property type="entry name" value="PROTEIN NYNRIN-LIKE"/>
    <property type="match status" value="1"/>
</dbReference>
<evidence type="ECO:0000313" key="3">
    <source>
        <dbReference type="EMBL" id="GEU90326.1"/>
    </source>
</evidence>
<dbReference type="CDD" id="cd01647">
    <property type="entry name" value="RT_LTR"/>
    <property type="match status" value="1"/>
</dbReference>
<dbReference type="GO" id="GO:0015074">
    <property type="term" value="P:DNA integration"/>
    <property type="evidence" value="ECO:0007669"/>
    <property type="project" value="InterPro"/>
</dbReference>
<organism evidence="3">
    <name type="scientific">Tanacetum cinerariifolium</name>
    <name type="common">Dalmatian daisy</name>
    <name type="synonym">Chrysanthemum cinerariifolium</name>
    <dbReference type="NCBI Taxonomy" id="118510"/>
    <lineage>
        <taxon>Eukaryota</taxon>
        <taxon>Viridiplantae</taxon>
        <taxon>Streptophyta</taxon>
        <taxon>Embryophyta</taxon>
        <taxon>Tracheophyta</taxon>
        <taxon>Spermatophyta</taxon>
        <taxon>Magnoliopsida</taxon>
        <taxon>eudicotyledons</taxon>
        <taxon>Gunneridae</taxon>
        <taxon>Pentapetalae</taxon>
        <taxon>asterids</taxon>
        <taxon>campanulids</taxon>
        <taxon>Asterales</taxon>
        <taxon>Asteraceae</taxon>
        <taxon>Asteroideae</taxon>
        <taxon>Anthemideae</taxon>
        <taxon>Anthemidinae</taxon>
        <taxon>Tanacetum</taxon>
    </lineage>
</organism>
<accession>A0A6L2NW51</accession>
<evidence type="ECO:0000256" key="1">
    <source>
        <dbReference type="SAM" id="MobiDB-lite"/>
    </source>
</evidence>
<dbReference type="GO" id="GO:0008270">
    <property type="term" value="F:zinc ion binding"/>
    <property type="evidence" value="ECO:0007669"/>
    <property type="project" value="InterPro"/>
</dbReference>
<dbReference type="InterPro" id="IPR043502">
    <property type="entry name" value="DNA/RNA_pol_sf"/>
</dbReference>
<gene>
    <name evidence="3" type="ORF">Tci_062304</name>
</gene>
<evidence type="ECO:0000259" key="2">
    <source>
        <dbReference type="PROSITE" id="PS50994"/>
    </source>
</evidence>
<dbReference type="InterPro" id="IPR036397">
    <property type="entry name" value="RNaseH_sf"/>
</dbReference>
<dbReference type="SUPFAM" id="SSF56672">
    <property type="entry name" value="DNA/RNA polymerases"/>
    <property type="match status" value="1"/>
</dbReference>
<reference evidence="3" key="1">
    <citation type="journal article" date="2019" name="Sci. Rep.">
        <title>Draft genome of Tanacetum cinerariifolium, the natural source of mosquito coil.</title>
        <authorList>
            <person name="Yamashiro T."/>
            <person name="Shiraishi A."/>
            <person name="Satake H."/>
            <person name="Nakayama K."/>
        </authorList>
    </citation>
    <scope>NUCLEOTIDE SEQUENCE</scope>
</reference>
<feature type="domain" description="Integrase catalytic" evidence="2">
    <location>
        <begin position="1119"/>
        <end position="1244"/>
    </location>
</feature>
<feature type="region of interest" description="Disordered" evidence="1">
    <location>
        <begin position="740"/>
        <end position="766"/>
    </location>
</feature>
<proteinExistence type="predicted"/>
<dbReference type="EMBL" id="BKCJ010010161">
    <property type="protein sequence ID" value="GEU90326.1"/>
    <property type="molecule type" value="Genomic_DNA"/>
</dbReference>